<protein>
    <recommendedName>
        <fullName evidence="3">Peptidase S1 domain-containing protein</fullName>
    </recommendedName>
</protein>
<evidence type="ECO:0000313" key="1">
    <source>
        <dbReference type="EMBL" id="CAL1543776.1"/>
    </source>
</evidence>
<organism evidence="1 2">
    <name type="scientific">Lymnaea stagnalis</name>
    <name type="common">Great pond snail</name>
    <name type="synonym">Helix stagnalis</name>
    <dbReference type="NCBI Taxonomy" id="6523"/>
    <lineage>
        <taxon>Eukaryota</taxon>
        <taxon>Metazoa</taxon>
        <taxon>Spiralia</taxon>
        <taxon>Lophotrochozoa</taxon>
        <taxon>Mollusca</taxon>
        <taxon>Gastropoda</taxon>
        <taxon>Heterobranchia</taxon>
        <taxon>Euthyneura</taxon>
        <taxon>Panpulmonata</taxon>
        <taxon>Hygrophila</taxon>
        <taxon>Lymnaeoidea</taxon>
        <taxon>Lymnaeidae</taxon>
        <taxon>Lymnaea</taxon>
    </lineage>
</organism>
<comment type="caution">
    <text evidence="1">The sequence shown here is derived from an EMBL/GenBank/DDBJ whole genome shotgun (WGS) entry which is preliminary data.</text>
</comment>
<dbReference type="InterPro" id="IPR043504">
    <property type="entry name" value="Peptidase_S1_PA_chymotrypsin"/>
</dbReference>
<dbReference type="InterPro" id="IPR009003">
    <property type="entry name" value="Peptidase_S1_PA"/>
</dbReference>
<accession>A0AAV2IDM8</accession>
<dbReference type="SUPFAM" id="SSF50494">
    <property type="entry name" value="Trypsin-like serine proteases"/>
    <property type="match status" value="1"/>
</dbReference>
<reference evidence="1 2" key="1">
    <citation type="submission" date="2024-04" db="EMBL/GenBank/DDBJ databases">
        <authorList>
            <consortium name="Genoscope - CEA"/>
            <person name="William W."/>
        </authorList>
    </citation>
    <scope>NUCLEOTIDE SEQUENCE [LARGE SCALE GENOMIC DNA]</scope>
</reference>
<gene>
    <name evidence="1" type="ORF">GSLYS_00017289001</name>
</gene>
<proteinExistence type="predicted"/>
<evidence type="ECO:0000313" key="2">
    <source>
        <dbReference type="Proteomes" id="UP001497497"/>
    </source>
</evidence>
<dbReference type="AlphaFoldDB" id="A0AAV2IDM8"/>
<name>A0AAV2IDM8_LYMST</name>
<dbReference type="Proteomes" id="UP001497497">
    <property type="component" value="Unassembled WGS sequence"/>
</dbReference>
<keyword evidence="2" id="KW-1185">Reference proteome</keyword>
<evidence type="ECO:0008006" key="3">
    <source>
        <dbReference type="Google" id="ProtNLM"/>
    </source>
</evidence>
<sequence length="528" mass="59599">MSSQGNDGECQLEVDFVDEGDLEGRFKSCPKNPDHKQFLSLTSLKLDDLPEHHQTPCSLDFIYYMAQFTVRLVVDFISPDRPCDCGHENTSQDRQCKCLRGNIRHVGSGLVTGLAGPDQINPDVRDSTKSYFILVTAAHVIFDTSEAQRTEIEFFYDDPHDRSSVRKAFGLRVLNTNLEADFSEVLCLTEDHVISEKFNNGIFGKINKISPPILSPSDSSEIVPLIERPTIVEKNVLKEHETVSQDLVFHISHPHGRSKTVTLGNIVSADTRNGHYKIIYRLATCPGSSGGPVFVIPANIYGINYTFKNVDAIFSVPHSRHHGNELNKSSSWTVYFSDHYELTKKPKSSAEDQNHCNKNGFRLSLLDVEDLPLEYRNYQHLHCIKFFSKFTVGIHFLNDSTFDSKNMASGFITRLANDDDIRPDLEDTKKTYFIMATDAHIISDTSQAKKTEINFLCDDLQDMSSARKAFGWRVLNSYKAANVIEVLCVTEDQVISSMLKEHFLDLSTSNPQTSVISMLMDHFGNHHC</sequence>
<dbReference type="EMBL" id="CAXITT010000574">
    <property type="protein sequence ID" value="CAL1543776.1"/>
    <property type="molecule type" value="Genomic_DNA"/>
</dbReference>
<dbReference type="Gene3D" id="2.40.10.10">
    <property type="entry name" value="Trypsin-like serine proteases"/>
    <property type="match status" value="1"/>
</dbReference>